<name>L9WTM2_9EURY</name>
<evidence type="ECO:0000313" key="3">
    <source>
        <dbReference type="Proteomes" id="UP000011602"/>
    </source>
</evidence>
<keyword evidence="3" id="KW-1185">Reference proteome</keyword>
<dbReference type="AlphaFoldDB" id="L9WTM2"/>
<evidence type="ECO:0000256" key="1">
    <source>
        <dbReference type="SAM" id="MobiDB-lite"/>
    </source>
</evidence>
<organism evidence="2 3">
    <name type="scientific">Natronolimnohabitans innermongolicus JCM 12255</name>
    <dbReference type="NCBI Taxonomy" id="1227499"/>
    <lineage>
        <taxon>Archaea</taxon>
        <taxon>Methanobacteriati</taxon>
        <taxon>Methanobacteriota</taxon>
        <taxon>Stenosarchaea group</taxon>
        <taxon>Halobacteria</taxon>
        <taxon>Halobacteriales</taxon>
        <taxon>Natrialbaceae</taxon>
        <taxon>Natronolimnohabitans</taxon>
    </lineage>
</organism>
<dbReference type="Proteomes" id="UP000011602">
    <property type="component" value="Unassembled WGS sequence"/>
</dbReference>
<comment type="caution">
    <text evidence="2">The sequence shown here is derived from an EMBL/GenBank/DDBJ whole genome shotgun (WGS) entry which is preliminary data.</text>
</comment>
<accession>L9WTM2</accession>
<evidence type="ECO:0000313" key="2">
    <source>
        <dbReference type="EMBL" id="ELY52551.1"/>
    </source>
</evidence>
<dbReference type="EMBL" id="AOHZ01000075">
    <property type="protein sequence ID" value="ELY52551.1"/>
    <property type="molecule type" value="Genomic_DNA"/>
</dbReference>
<dbReference type="STRING" id="1227499.C493_15920"/>
<feature type="region of interest" description="Disordered" evidence="1">
    <location>
        <begin position="1"/>
        <end position="21"/>
    </location>
</feature>
<protein>
    <submittedName>
        <fullName evidence="2">Uncharacterized protein</fullName>
    </submittedName>
</protein>
<proteinExistence type="predicted"/>
<sequence length="48" mass="5177">MALRNRGNRSESPDSGKENIVENFHCPALELGGDNAHIVTDDAAPNSR</sequence>
<gene>
    <name evidence="2" type="ORF">C493_15920</name>
</gene>
<reference evidence="2 3" key="1">
    <citation type="journal article" date="2014" name="PLoS Genet.">
        <title>Phylogenetically driven sequencing of extremely halophilic archaea reveals strategies for static and dynamic osmo-response.</title>
        <authorList>
            <person name="Becker E.A."/>
            <person name="Seitzer P.M."/>
            <person name="Tritt A."/>
            <person name="Larsen D."/>
            <person name="Krusor M."/>
            <person name="Yao A.I."/>
            <person name="Wu D."/>
            <person name="Madern D."/>
            <person name="Eisen J.A."/>
            <person name="Darling A.E."/>
            <person name="Facciotti M.T."/>
        </authorList>
    </citation>
    <scope>NUCLEOTIDE SEQUENCE [LARGE SCALE GENOMIC DNA]</scope>
    <source>
        <strain evidence="2 3">JCM 12255</strain>
    </source>
</reference>
<feature type="compositionally biased region" description="Basic and acidic residues" evidence="1">
    <location>
        <begin position="8"/>
        <end position="20"/>
    </location>
</feature>
<dbReference type="RefSeq" id="WP_007260448.1">
    <property type="nucleotide sequence ID" value="NZ_AOHZ01000075.1"/>
</dbReference>